<dbReference type="AlphaFoldDB" id="A0A3D8I567"/>
<proteinExistence type="predicted"/>
<dbReference type="OrthoDB" id="5362685at2"/>
<dbReference type="Proteomes" id="UP000256599">
    <property type="component" value="Unassembled WGS sequence"/>
</dbReference>
<reference evidence="2 3" key="1">
    <citation type="submission" date="2018-04" db="EMBL/GenBank/DDBJ databases">
        <title>Novel Campyloabacter and Helicobacter Species and Strains.</title>
        <authorList>
            <person name="Mannion A.J."/>
            <person name="Shen Z."/>
            <person name="Fox J.G."/>
        </authorList>
    </citation>
    <scope>NUCLEOTIDE SEQUENCE [LARGE SCALE GENOMIC DNA]</scope>
    <source>
        <strain evidence="2 3">MIT 98-6070</strain>
    </source>
</reference>
<name>A0A3D8I567_9HELI</name>
<sequence length="222" mass="25355">MLSLIKRLVLASLLYISILYAQYTPIDSQTSYICDNSDWLLVPKSVDFVQTLSEELYAKTGYFLCVAVINKLPQSKEQKPQNSTQAALAKLSRDEYRNNLTKHLPKPYTLIYFMKDSQKMGIISSEPRTYLDEDKIYFEYMVPLLPKTKNDELTPQLISAIVLNGYASAADMIAKHFNVALQNNMPLDESGGREFVRFSMYAMLLIMFAIIGALYLTRKSKT</sequence>
<evidence type="ECO:0000313" key="2">
    <source>
        <dbReference type="EMBL" id="RDU60292.1"/>
    </source>
</evidence>
<keyword evidence="1" id="KW-0812">Transmembrane</keyword>
<organism evidence="2 3">
    <name type="scientific">Helicobacter marmotae</name>
    <dbReference type="NCBI Taxonomy" id="152490"/>
    <lineage>
        <taxon>Bacteria</taxon>
        <taxon>Pseudomonadati</taxon>
        <taxon>Campylobacterota</taxon>
        <taxon>Epsilonproteobacteria</taxon>
        <taxon>Campylobacterales</taxon>
        <taxon>Helicobacteraceae</taxon>
        <taxon>Helicobacter</taxon>
    </lineage>
</organism>
<evidence type="ECO:0000256" key="1">
    <source>
        <dbReference type="SAM" id="Phobius"/>
    </source>
</evidence>
<evidence type="ECO:0008006" key="4">
    <source>
        <dbReference type="Google" id="ProtNLM"/>
    </source>
</evidence>
<comment type="caution">
    <text evidence="2">The sequence shown here is derived from an EMBL/GenBank/DDBJ whole genome shotgun (WGS) entry which is preliminary data.</text>
</comment>
<keyword evidence="1" id="KW-0472">Membrane</keyword>
<feature type="transmembrane region" description="Helical" evidence="1">
    <location>
        <begin position="198"/>
        <end position="217"/>
    </location>
</feature>
<protein>
    <recommendedName>
        <fullName evidence="4">TPM domain-containing protein</fullName>
    </recommendedName>
</protein>
<keyword evidence="3" id="KW-1185">Reference proteome</keyword>
<evidence type="ECO:0000313" key="3">
    <source>
        <dbReference type="Proteomes" id="UP000256599"/>
    </source>
</evidence>
<accession>A0A3D8I567</accession>
<gene>
    <name evidence="2" type="ORF">CQA63_03500</name>
</gene>
<dbReference type="EMBL" id="NXLR01000004">
    <property type="protein sequence ID" value="RDU60292.1"/>
    <property type="molecule type" value="Genomic_DNA"/>
</dbReference>
<keyword evidence="1" id="KW-1133">Transmembrane helix</keyword>